<dbReference type="SUPFAM" id="SSF55729">
    <property type="entry name" value="Acyl-CoA N-acyltransferases (Nat)"/>
    <property type="match status" value="1"/>
</dbReference>
<dbReference type="EMBL" id="BJZP01000002">
    <property type="protein sequence ID" value="GEO83645.1"/>
    <property type="molecule type" value="Genomic_DNA"/>
</dbReference>
<sequence>MSIELLDRVSSVDGGAQSTAAAGRSTQGLLGRIGNFETRIARNEREVDAAQAVRYRVFVEEMGARIAPEATRRKRDIDAWDVICDHLLVFDRSVEGDPEDQIVGTYRLLRHDVARVSGGFYSATEFDVEALMARHPEKRFMELGRSCVLPEYRTKRTVELLWQGCWAYALANRVDAMFGCGSFPGIRPEEHALALSFLYHNAVARGEWAVRALPELYREMDLMPVEAINPRKALAAMPPLIKGYLRVGAMIGEGAVVDHAFNTTDALIVLPISSISDRYRNYYGADAGRFAS</sequence>
<organism evidence="11 12">
    <name type="scientific">Ciceribacter naphthalenivorans</name>
    <dbReference type="NCBI Taxonomy" id="1118451"/>
    <lineage>
        <taxon>Bacteria</taxon>
        <taxon>Pseudomonadati</taxon>
        <taxon>Pseudomonadota</taxon>
        <taxon>Alphaproteobacteria</taxon>
        <taxon>Hyphomicrobiales</taxon>
        <taxon>Rhizobiaceae</taxon>
        <taxon>Ciceribacter</taxon>
    </lineage>
</organism>
<dbReference type="PANTHER" id="PTHR37323:SF1">
    <property type="entry name" value="L-ORNITHINE N(ALPHA)-ACYLTRANSFERASE"/>
    <property type="match status" value="1"/>
</dbReference>
<dbReference type="GO" id="GO:0043810">
    <property type="term" value="F:ornithine-acyl [acyl carrier protein] N-acyltransferase activity"/>
    <property type="evidence" value="ECO:0007669"/>
    <property type="project" value="UniProtKB-EC"/>
</dbReference>
<evidence type="ECO:0000256" key="5">
    <source>
        <dbReference type="ARBA" id="ARBA00023315"/>
    </source>
</evidence>
<keyword evidence="12" id="KW-1185">Reference proteome</keyword>
<proteinExistence type="inferred from homology"/>
<evidence type="ECO:0000313" key="12">
    <source>
        <dbReference type="Proteomes" id="UP000321717"/>
    </source>
</evidence>
<dbReference type="Gene3D" id="3.40.630.30">
    <property type="match status" value="1"/>
</dbReference>
<dbReference type="Proteomes" id="UP000321717">
    <property type="component" value="Unassembled WGS sequence"/>
</dbReference>
<evidence type="ECO:0000256" key="9">
    <source>
        <dbReference type="ARBA" id="ARBA00045724"/>
    </source>
</evidence>
<dbReference type="RefSeq" id="WP_147178450.1">
    <property type="nucleotide sequence ID" value="NZ_BJZP01000002.1"/>
</dbReference>
<dbReference type="PANTHER" id="PTHR37323">
    <property type="entry name" value="GCN5-RELATED N-ACETYLTRANSFERASE"/>
    <property type="match status" value="1"/>
</dbReference>
<accession>A0A512HDV9</accession>
<evidence type="ECO:0000256" key="8">
    <source>
        <dbReference type="ARBA" id="ARBA00039866"/>
    </source>
</evidence>
<reference evidence="11 12" key="1">
    <citation type="submission" date="2019-07" db="EMBL/GenBank/DDBJ databases">
        <title>Whole genome shotgun sequence of Rhizobium naphthalenivorans NBRC 107585.</title>
        <authorList>
            <person name="Hosoyama A."/>
            <person name="Uohara A."/>
            <person name="Ohji S."/>
            <person name="Ichikawa N."/>
        </authorList>
    </citation>
    <scope>NUCLEOTIDE SEQUENCE [LARGE SCALE GENOMIC DNA]</scope>
    <source>
        <strain evidence="11 12">NBRC 107585</strain>
    </source>
</reference>
<evidence type="ECO:0000256" key="3">
    <source>
        <dbReference type="ARBA" id="ARBA00022679"/>
    </source>
</evidence>
<protein>
    <recommendedName>
        <fullName evidence="8">L-ornithine N(alpha)-acyltransferase</fullName>
        <ecNumber evidence="7">2.3.2.30</ecNumber>
    </recommendedName>
</protein>
<evidence type="ECO:0000313" key="11">
    <source>
        <dbReference type="EMBL" id="GEO83645.1"/>
    </source>
</evidence>
<evidence type="ECO:0000256" key="1">
    <source>
        <dbReference type="ARBA" id="ARBA00005189"/>
    </source>
</evidence>
<name>A0A512HDV9_9HYPH</name>
<dbReference type="EC" id="2.3.2.30" evidence="7"/>
<gene>
    <name evidence="11" type="ORF">RNA01_05770</name>
</gene>
<evidence type="ECO:0000256" key="10">
    <source>
        <dbReference type="ARBA" id="ARBA00047785"/>
    </source>
</evidence>
<dbReference type="GO" id="GO:0006629">
    <property type="term" value="P:lipid metabolic process"/>
    <property type="evidence" value="ECO:0007669"/>
    <property type="project" value="UniProtKB-KW"/>
</dbReference>
<dbReference type="OrthoDB" id="9787072at2"/>
<keyword evidence="4" id="KW-0443">Lipid metabolism</keyword>
<comment type="catalytic activity">
    <reaction evidence="10">
        <text>a (3R)-hydroxyacyl-[ACP] + L-ornithine = a lyso-ornithine lipid + holo-[ACP] + H(+)</text>
        <dbReference type="Rhea" id="RHEA:20633"/>
        <dbReference type="Rhea" id="RHEA-COMP:9685"/>
        <dbReference type="Rhea" id="RHEA-COMP:9945"/>
        <dbReference type="ChEBI" id="CHEBI:15378"/>
        <dbReference type="ChEBI" id="CHEBI:46911"/>
        <dbReference type="ChEBI" id="CHEBI:64479"/>
        <dbReference type="ChEBI" id="CHEBI:78827"/>
        <dbReference type="ChEBI" id="CHEBI:138482"/>
        <dbReference type="EC" id="2.3.2.30"/>
    </reaction>
    <physiologicalReaction direction="left-to-right" evidence="10">
        <dbReference type="Rhea" id="RHEA:20634"/>
    </physiologicalReaction>
</comment>
<evidence type="ECO:0000256" key="6">
    <source>
        <dbReference type="ARBA" id="ARBA00038095"/>
    </source>
</evidence>
<keyword evidence="2" id="KW-0444">Lipid biosynthesis</keyword>
<evidence type="ECO:0000256" key="2">
    <source>
        <dbReference type="ARBA" id="ARBA00022516"/>
    </source>
</evidence>
<evidence type="ECO:0000256" key="4">
    <source>
        <dbReference type="ARBA" id="ARBA00023098"/>
    </source>
</evidence>
<keyword evidence="3" id="KW-0808">Transferase</keyword>
<comment type="function">
    <text evidence="9">Catalyzes the first step in the biosynthesis of ornithine lipids, which are phosphorus-free membrane lipids. Catalyzes the 3-hydroxyacyl-acyl carrier protein-dependent acylation of ornithine to form lyso-ornithine lipid (LOL).</text>
</comment>
<dbReference type="AlphaFoldDB" id="A0A512HDV9"/>
<comment type="similarity">
    <text evidence="6">Belongs to the acetyltransferase family. OlsB subfamily.</text>
</comment>
<evidence type="ECO:0000256" key="7">
    <source>
        <dbReference type="ARBA" id="ARBA00039058"/>
    </source>
</evidence>
<dbReference type="Pfam" id="PF13444">
    <property type="entry name" value="Acetyltransf_5"/>
    <property type="match status" value="1"/>
</dbReference>
<keyword evidence="5" id="KW-0012">Acyltransferase</keyword>
<dbReference type="InterPro" id="IPR016181">
    <property type="entry name" value="Acyl_CoA_acyltransferase"/>
</dbReference>
<comment type="caution">
    <text evidence="11">The sequence shown here is derived from an EMBL/GenBank/DDBJ whole genome shotgun (WGS) entry which is preliminary data.</text>
</comment>
<comment type="pathway">
    <text evidence="1">Lipid metabolism.</text>
</comment>
<dbReference type="InterPro" id="IPR052351">
    <property type="entry name" value="Ornithine_N-alpha-AT"/>
</dbReference>